<dbReference type="GO" id="GO:0052621">
    <property type="term" value="F:diguanylate cyclase activity"/>
    <property type="evidence" value="ECO:0007669"/>
    <property type="project" value="UniProtKB-EC"/>
</dbReference>
<evidence type="ECO:0000256" key="1">
    <source>
        <dbReference type="ARBA" id="ARBA00001946"/>
    </source>
</evidence>
<feature type="transmembrane region" description="Helical" evidence="5">
    <location>
        <begin position="164"/>
        <end position="186"/>
    </location>
</feature>
<dbReference type="SMART" id="SM00267">
    <property type="entry name" value="GGDEF"/>
    <property type="match status" value="1"/>
</dbReference>
<evidence type="ECO:0000256" key="3">
    <source>
        <dbReference type="ARBA" id="ARBA00034247"/>
    </source>
</evidence>
<organism evidence="7 8">
    <name type="scientific">Marinospirillum celere</name>
    <dbReference type="NCBI Taxonomy" id="1122252"/>
    <lineage>
        <taxon>Bacteria</taxon>
        <taxon>Pseudomonadati</taxon>
        <taxon>Pseudomonadota</taxon>
        <taxon>Gammaproteobacteria</taxon>
        <taxon>Oceanospirillales</taxon>
        <taxon>Oceanospirillaceae</taxon>
        <taxon>Marinospirillum</taxon>
    </lineage>
</organism>
<accession>A0A1I1I095</accession>
<feature type="transmembrane region" description="Helical" evidence="5">
    <location>
        <begin position="110"/>
        <end position="126"/>
    </location>
</feature>
<feature type="domain" description="GGDEF" evidence="6">
    <location>
        <begin position="238"/>
        <end position="372"/>
    </location>
</feature>
<evidence type="ECO:0000259" key="6">
    <source>
        <dbReference type="PROSITE" id="PS50887"/>
    </source>
</evidence>
<dbReference type="STRING" id="1122252.SAMN05660443_1985"/>
<evidence type="ECO:0000256" key="4">
    <source>
        <dbReference type="SAM" id="MobiDB-lite"/>
    </source>
</evidence>
<feature type="transmembrane region" description="Helical" evidence="5">
    <location>
        <begin position="25"/>
        <end position="48"/>
    </location>
</feature>
<dbReference type="CDD" id="cd01949">
    <property type="entry name" value="GGDEF"/>
    <property type="match status" value="1"/>
</dbReference>
<gene>
    <name evidence="7" type="ORF">SAMN05660443_1985</name>
</gene>
<dbReference type="SUPFAM" id="SSF55073">
    <property type="entry name" value="Nucleotide cyclase"/>
    <property type="match status" value="1"/>
</dbReference>
<keyword evidence="5" id="KW-0472">Membrane</keyword>
<dbReference type="PANTHER" id="PTHR45138">
    <property type="entry name" value="REGULATORY COMPONENTS OF SENSORY TRANSDUCTION SYSTEM"/>
    <property type="match status" value="1"/>
</dbReference>
<comment type="cofactor">
    <cofactor evidence="1">
        <name>Mg(2+)</name>
        <dbReference type="ChEBI" id="CHEBI:18420"/>
    </cofactor>
</comment>
<feature type="transmembrane region" description="Helical" evidence="5">
    <location>
        <begin position="133"/>
        <end position="152"/>
    </location>
</feature>
<evidence type="ECO:0000313" key="7">
    <source>
        <dbReference type="EMBL" id="SFC26660.1"/>
    </source>
</evidence>
<dbReference type="NCBIfam" id="TIGR00254">
    <property type="entry name" value="GGDEF"/>
    <property type="match status" value="1"/>
</dbReference>
<keyword evidence="5" id="KW-0812">Transmembrane</keyword>
<dbReference type="EMBL" id="FOLH01000004">
    <property type="protein sequence ID" value="SFC26660.1"/>
    <property type="molecule type" value="Genomic_DNA"/>
</dbReference>
<dbReference type="InterPro" id="IPR029787">
    <property type="entry name" value="Nucleotide_cyclase"/>
</dbReference>
<reference evidence="7 8" key="1">
    <citation type="submission" date="2016-10" db="EMBL/GenBank/DDBJ databases">
        <authorList>
            <person name="de Groot N.N."/>
        </authorList>
    </citation>
    <scope>NUCLEOTIDE SEQUENCE [LARGE SCALE GENOMIC DNA]</scope>
    <source>
        <strain evidence="7 8">DSM 18438</strain>
    </source>
</reference>
<sequence>MEMDSQAAKAASRQVAQKLRLRRSLMAAGAGFASILVLMVAWYLGYVFWSPIELIAFLLIVSVGHLLFPWIIFSGRNLRYSDPSLTSSQLGWHLAIGTYVMYAAPEIRSLLVINLLLIMLFAVFRFHPRRLPVIALILVVAYGLAVFAQVTFSPIDIHWPHETLTALVFLLAVTGICLLGGEIGGLRMALKNRNAHLALAMQRIEELAVTDELTGLYNRRHLMRILKRQKGLSDRGGYEFSIGFVDLDFFKQVNDRFGHGVGDQVLAKVASEIRHSLRDVDYVARIGGEEFVIVLAQTAELEALRIAERLRADIERLIIEVGEDHPTVKLTTSVGIAQYAPEESLENVMARADQALYAAKECGRNCIIGETDLQASAFPERRPEEDLDEEVMEASVREA</sequence>
<dbReference type="InterPro" id="IPR000160">
    <property type="entry name" value="GGDEF_dom"/>
</dbReference>
<keyword evidence="5" id="KW-1133">Transmembrane helix</keyword>
<dbReference type="InterPro" id="IPR050469">
    <property type="entry name" value="Diguanylate_Cyclase"/>
</dbReference>
<evidence type="ECO:0000313" key="8">
    <source>
        <dbReference type="Proteomes" id="UP000199058"/>
    </source>
</evidence>
<feature type="region of interest" description="Disordered" evidence="4">
    <location>
        <begin position="379"/>
        <end position="399"/>
    </location>
</feature>
<dbReference type="AlphaFoldDB" id="A0A1I1I095"/>
<dbReference type="PROSITE" id="PS50887">
    <property type="entry name" value="GGDEF"/>
    <property type="match status" value="1"/>
</dbReference>
<dbReference type="Pfam" id="PF00990">
    <property type="entry name" value="GGDEF"/>
    <property type="match status" value="1"/>
</dbReference>
<name>A0A1I1I095_9GAMM</name>
<dbReference type="EC" id="2.7.7.65" evidence="2"/>
<feature type="transmembrane region" description="Helical" evidence="5">
    <location>
        <begin position="54"/>
        <end position="73"/>
    </location>
</feature>
<dbReference type="InterPro" id="IPR043128">
    <property type="entry name" value="Rev_trsase/Diguanyl_cyclase"/>
</dbReference>
<dbReference type="Gene3D" id="3.30.70.270">
    <property type="match status" value="1"/>
</dbReference>
<protein>
    <recommendedName>
        <fullName evidence="2">diguanylate cyclase</fullName>
        <ecNumber evidence="2">2.7.7.65</ecNumber>
    </recommendedName>
</protein>
<proteinExistence type="predicted"/>
<evidence type="ECO:0000256" key="5">
    <source>
        <dbReference type="SAM" id="Phobius"/>
    </source>
</evidence>
<evidence type="ECO:0000256" key="2">
    <source>
        <dbReference type="ARBA" id="ARBA00012528"/>
    </source>
</evidence>
<dbReference type="Proteomes" id="UP000199058">
    <property type="component" value="Unassembled WGS sequence"/>
</dbReference>
<comment type="catalytic activity">
    <reaction evidence="3">
        <text>2 GTP = 3',3'-c-di-GMP + 2 diphosphate</text>
        <dbReference type="Rhea" id="RHEA:24898"/>
        <dbReference type="ChEBI" id="CHEBI:33019"/>
        <dbReference type="ChEBI" id="CHEBI:37565"/>
        <dbReference type="ChEBI" id="CHEBI:58805"/>
        <dbReference type="EC" id="2.7.7.65"/>
    </reaction>
</comment>
<dbReference type="PANTHER" id="PTHR45138:SF9">
    <property type="entry name" value="DIGUANYLATE CYCLASE DGCM-RELATED"/>
    <property type="match status" value="1"/>
</dbReference>
<dbReference type="OrthoDB" id="9759607at2"/>
<keyword evidence="8" id="KW-1185">Reference proteome</keyword>
<dbReference type="FunFam" id="3.30.70.270:FF:000001">
    <property type="entry name" value="Diguanylate cyclase domain protein"/>
    <property type="match status" value="1"/>
</dbReference>